<dbReference type="CDD" id="cd12110">
    <property type="entry name" value="PHP_HisPPase_Hisj_like"/>
    <property type="match status" value="1"/>
</dbReference>
<dbReference type="Gene3D" id="3.20.20.140">
    <property type="entry name" value="Metal-dependent hydrolases"/>
    <property type="match status" value="1"/>
</dbReference>
<dbReference type="PANTHER" id="PTHR21039:SF0">
    <property type="entry name" value="HISTIDINOL-PHOSPHATASE"/>
    <property type="match status" value="1"/>
</dbReference>
<dbReference type="InterPro" id="IPR010140">
    <property type="entry name" value="Histidinol_P_phosphatase_HisJ"/>
</dbReference>
<dbReference type="UniPathway" id="UPA00031">
    <property type="reaction ID" value="UER00013"/>
</dbReference>
<evidence type="ECO:0000313" key="11">
    <source>
        <dbReference type="Proteomes" id="UP000318521"/>
    </source>
</evidence>
<evidence type="ECO:0000256" key="6">
    <source>
        <dbReference type="ARBA" id="ARBA00023102"/>
    </source>
</evidence>
<evidence type="ECO:0000256" key="4">
    <source>
        <dbReference type="ARBA" id="ARBA00022605"/>
    </source>
</evidence>
<evidence type="ECO:0000256" key="5">
    <source>
        <dbReference type="ARBA" id="ARBA00022801"/>
    </source>
</evidence>
<dbReference type="Proteomes" id="UP000318521">
    <property type="component" value="Unassembled WGS sequence"/>
</dbReference>
<comment type="pathway">
    <text evidence="1 8">Amino-acid biosynthesis; L-histidine biosynthesis; L-histidine from 5-phospho-alpha-D-ribose 1-diphosphate: step 8/9.</text>
</comment>
<comment type="caution">
    <text evidence="10">The sequence shown here is derived from an EMBL/GenBank/DDBJ whole genome shotgun (WGS) entry which is preliminary data.</text>
</comment>
<evidence type="ECO:0000256" key="7">
    <source>
        <dbReference type="ARBA" id="ARBA00049158"/>
    </source>
</evidence>
<dbReference type="GO" id="GO:0005737">
    <property type="term" value="C:cytoplasm"/>
    <property type="evidence" value="ECO:0007669"/>
    <property type="project" value="TreeGrafter"/>
</dbReference>
<feature type="domain" description="PHP" evidence="9">
    <location>
        <begin position="4"/>
        <end position="180"/>
    </location>
</feature>
<accession>A0A554A4H8</accession>
<keyword evidence="11" id="KW-1185">Reference proteome</keyword>
<proteinExistence type="inferred from homology"/>
<evidence type="ECO:0000259" key="9">
    <source>
        <dbReference type="Pfam" id="PF02811"/>
    </source>
</evidence>
<dbReference type="NCBIfam" id="NF005996">
    <property type="entry name" value="PRK08123.1"/>
    <property type="match status" value="1"/>
</dbReference>
<name>A0A554A4H8_9BACI</name>
<evidence type="ECO:0000256" key="3">
    <source>
        <dbReference type="ARBA" id="ARBA00013085"/>
    </source>
</evidence>
<gene>
    <name evidence="10" type="primary">hisJ</name>
    <name evidence="10" type="ORF">FN960_00475</name>
</gene>
<dbReference type="OrthoDB" id="9775255at2"/>
<keyword evidence="6 8" id="KW-0368">Histidine biosynthesis</keyword>
<organism evidence="10 11">
    <name type="scientific">Alkalicoccobacillus porphyridii</name>
    <dbReference type="NCBI Taxonomy" id="2597270"/>
    <lineage>
        <taxon>Bacteria</taxon>
        <taxon>Bacillati</taxon>
        <taxon>Bacillota</taxon>
        <taxon>Bacilli</taxon>
        <taxon>Bacillales</taxon>
        <taxon>Bacillaceae</taxon>
        <taxon>Alkalicoccobacillus</taxon>
    </lineage>
</organism>
<comment type="catalytic activity">
    <reaction evidence="7 8">
        <text>L-histidinol phosphate + H2O = L-histidinol + phosphate</text>
        <dbReference type="Rhea" id="RHEA:14465"/>
        <dbReference type="ChEBI" id="CHEBI:15377"/>
        <dbReference type="ChEBI" id="CHEBI:43474"/>
        <dbReference type="ChEBI" id="CHEBI:57699"/>
        <dbReference type="ChEBI" id="CHEBI:57980"/>
        <dbReference type="EC" id="3.1.3.15"/>
    </reaction>
</comment>
<dbReference type="GO" id="GO:0004401">
    <property type="term" value="F:histidinol-phosphatase activity"/>
    <property type="evidence" value="ECO:0007669"/>
    <property type="project" value="UniProtKB-UniRule"/>
</dbReference>
<comment type="similarity">
    <text evidence="2 8">Belongs to the PHP hydrolase family. HisK subfamily.</text>
</comment>
<keyword evidence="4 8" id="KW-0028">Amino-acid biosynthesis</keyword>
<evidence type="ECO:0000256" key="8">
    <source>
        <dbReference type="RuleBase" id="RU366003"/>
    </source>
</evidence>
<evidence type="ECO:0000313" key="10">
    <source>
        <dbReference type="EMBL" id="TSB48604.1"/>
    </source>
</evidence>
<protein>
    <recommendedName>
        <fullName evidence="3 8">Histidinol-phosphatase</fullName>
        <shortName evidence="8">HolPase</shortName>
        <ecNumber evidence="3 8">3.1.3.15</ecNumber>
    </recommendedName>
</protein>
<dbReference type="GO" id="GO:0000105">
    <property type="term" value="P:L-histidine biosynthetic process"/>
    <property type="evidence" value="ECO:0007669"/>
    <property type="project" value="UniProtKB-UniRule"/>
</dbReference>
<dbReference type="InterPro" id="IPR016195">
    <property type="entry name" value="Pol/histidinol_Pase-like"/>
</dbReference>
<evidence type="ECO:0000256" key="1">
    <source>
        <dbReference type="ARBA" id="ARBA00004970"/>
    </source>
</evidence>
<dbReference type="Pfam" id="PF02811">
    <property type="entry name" value="PHP"/>
    <property type="match status" value="1"/>
</dbReference>
<reference evidence="10 11" key="1">
    <citation type="submission" date="2019-07" db="EMBL/GenBank/DDBJ databases">
        <authorList>
            <person name="Park Y.J."/>
            <person name="Jeong S.E."/>
            <person name="Jung H.S."/>
        </authorList>
    </citation>
    <scope>NUCLEOTIDE SEQUENCE [LARGE SCALE GENOMIC DNA]</scope>
    <source>
        <strain evidence="11">P16(2019)</strain>
    </source>
</reference>
<dbReference type="InterPro" id="IPR004013">
    <property type="entry name" value="PHP_dom"/>
</dbReference>
<dbReference type="AlphaFoldDB" id="A0A554A4H8"/>
<dbReference type="EC" id="3.1.3.15" evidence="3 8"/>
<dbReference type="SUPFAM" id="SSF89550">
    <property type="entry name" value="PHP domain-like"/>
    <property type="match status" value="1"/>
</dbReference>
<dbReference type="NCBIfam" id="TIGR01856">
    <property type="entry name" value="hisJ_fam"/>
    <property type="match status" value="1"/>
</dbReference>
<sequence length="274" mass="30319">MLYDGHVHTPFCPHGTKDTLASYCEQAIKAGLKGISFTEHAPLPEGFTDTAPKQDSAMSKQDFYSYIEEVQAVRSIYQDHLAIGIGLEVDYIEGFEEQTALLLNEVGPFLTDSILSVHFLKHGDTYTCMDYSPDVLISLASSLGSIDAVHTLYYQTVLKSIQEDLGPYKPRRIGHMTLANKFQIKAPPSRSFIREQDAILSALLSGRYSLDFNVAGLRKPLCKETYPPLTVAKQAASMGIPLVFGSDAHQYKEMDHSPDDYQGLSFTAPISISE</sequence>
<dbReference type="PANTHER" id="PTHR21039">
    <property type="entry name" value="HISTIDINOL PHOSPHATASE-RELATED"/>
    <property type="match status" value="1"/>
</dbReference>
<keyword evidence="5 8" id="KW-0378">Hydrolase</keyword>
<evidence type="ECO:0000256" key="2">
    <source>
        <dbReference type="ARBA" id="ARBA00009152"/>
    </source>
</evidence>
<dbReference type="EMBL" id="VLXZ01000001">
    <property type="protein sequence ID" value="TSB48604.1"/>
    <property type="molecule type" value="Genomic_DNA"/>
</dbReference>